<evidence type="ECO:0000256" key="5">
    <source>
        <dbReference type="ARBA" id="ARBA00022692"/>
    </source>
</evidence>
<keyword evidence="7" id="KW-0998">Cell outer membrane</keyword>
<evidence type="ECO:0000256" key="3">
    <source>
        <dbReference type="ARBA" id="ARBA00022448"/>
    </source>
</evidence>
<dbReference type="PANTHER" id="PTHR30026:SF22">
    <property type="entry name" value="OUTER MEMBRANE EFFLUX PROTEIN"/>
    <property type="match status" value="1"/>
</dbReference>
<dbReference type="Gene3D" id="1.20.1600.10">
    <property type="entry name" value="Outer membrane efflux proteins (OEP)"/>
    <property type="match status" value="1"/>
</dbReference>
<comment type="caution">
    <text evidence="10">The sequence shown here is derived from an EMBL/GenBank/DDBJ whole genome shotgun (WGS) entry which is preliminary data.</text>
</comment>
<name>A0ABV5ZF62_9GAMM</name>
<gene>
    <name evidence="10" type="ORF">ACFFLH_13805</name>
</gene>
<evidence type="ECO:0000256" key="1">
    <source>
        <dbReference type="ARBA" id="ARBA00004442"/>
    </source>
</evidence>
<dbReference type="InterPro" id="IPR032710">
    <property type="entry name" value="NTF2-like_dom_sf"/>
</dbReference>
<dbReference type="EMBL" id="JBHLZN010000005">
    <property type="protein sequence ID" value="MFB9887490.1"/>
    <property type="molecule type" value="Genomic_DNA"/>
</dbReference>
<reference evidence="10 11" key="1">
    <citation type="submission" date="2024-09" db="EMBL/GenBank/DDBJ databases">
        <authorList>
            <person name="Sun Q."/>
            <person name="Mori K."/>
        </authorList>
    </citation>
    <scope>NUCLEOTIDE SEQUENCE [LARGE SCALE GENOMIC DNA]</scope>
    <source>
        <strain evidence="10 11">ATCC 51285</strain>
    </source>
</reference>
<sequence>MSSGKRFSQTLIALAVAGSATVWAKPLPEVVKEAVQSSPLVEQARFDKQTFEQAVKEARAGYLPSLDLRMGIGREHTKDRAGQSINKTLTRRESELALTQVLFDGFGTQAEVARQEARADAAAWMLAGETERVGLEVARAYLDVYRERELLRLAEENLTKHQSIYDQIQIRRQSGIASQAELAQAESRLALAQSNTIAARNNLKDVEARYQLMVGQAADEVSFPDFNSALLPASIDAAVEMALENNAILKAATSDIGEAQAQIETRNSLFMPRVTFEAKTSLDKNLDGNEGRNSDWEAMVRLNYNIFNGGADRSRQQQAREQLSKAKAIRDQTHREVTETMQLAWSAYELLGEQVNYLDRQVGSAQQTRELYKQQFNIGQRSLLDLLDSENELFEARNNLLGAQAAYRLAQYRILAASSKLLASMDDQSFTASTAYVSDPVEAQPVDASADYQEVMAAIESWRQAWAGQDIDGYLAQYSSEFKPSKGSVDVWQAQRRKAVSSPQWIQVDITEPAVAVVDTMATVSFTQSYKANHYSDVVTKQLRLQKENGEWKIVEENVL</sequence>
<dbReference type="SUPFAM" id="SSF56954">
    <property type="entry name" value="Outer membrane efflux proteins (OEP)"/>
    <property type="match status" value="1"/>
</dbReference>
<dbReference type="InterPro" id="IPR056203">
    <property type="entry name" value="Cds6_C"/>
</dbReference>
<organism evidence="10 11">
    <name type="scientific">Balneatrix alpica</name>
    <dbReference type="NCBI Taxonomy" id="75684"/>
    <lineage>
        <taxon>Bacteria</taxon>
        <taxon>Pseudomonadati</taxon>
        <taxon>Pseudomonadota</taxon>
        <taxon>Gammaproteobacteria</taxon>
        <taxon>Oceanospirillales</taxon>
        <taxon>Balneatrichaceae</taxon>
        <taxon>Balneatrix</taxon>
    </lineage>
</organism>
<dbReference type="InterPro" id="IPR051906">
    <property type="entry name" value="TolC-like"/>
</dbReference>
<evidence type="ECO:0000313" key="10">
    <source>
        <dbReference type="EMBL" id="MFB9887490.1"/>
    </source>
</evidence>
<evidence type="ECO:0000313" key="11">
    <source>
        <dbReference type="Proteomes" id="UP001589628"/>
    </source>
</evidence>
<evidence type="ECO:0000256" key="8">
    <source>
        <dbReference type="SAM" id="SignalP"/>
    </source>
</evidence>
<dbReference type="Pfam" id="PF24125">
    <property type="entry name" value="Cds6_C"/>
    <property type="match status" value="1"/>
</dbReference>
<accession>A0ABV5ZF62</accession>
<keyword evidence="4" id="KW-1134">Transmembrane beta strand</keyword>
<feature type="signal peptide" evidence="8">
    <location>
        <begin position="1"/>
        <end position="24"/>
    </location>
</feature>
<evidence type="ECO:0000259" key="9">
    <source>
        <dbReference type="Pfam" id="PF24125"/>
    </source>
</evidence>
<dbReference type="SUPFAM" id="SSF54427">
    <property type="entry name" value="NTF2-like"/>
    <property type="match status" value="1"/>
</dbReference>
<keyword evidence="6" id="KW-0472">Membrane</keyword>
<dbReference type="Gene3D" id="3.10.450.50">
    <property type="match status" value="1"/>
</dbReference>
<dbReference type="NCBIfam" id="TIGR01844">
    <property type="entry name" value="type_I_sec_TolC"/>
    <property type="match status" value="1"/>
</dbReference>
<evidence type="ECO:0000256" key="6">
    <source>
        <dbReference type="ARBA" id="ARBA00023136"/>
    </source>
</evidence>
<evidence type="ECO:0000256" key="7">
    <source>
        <dbReference type="ARBA" id="ARBA00023237"/>
    </source>
</evidence>
<evidence type="ECO:0000256" key="4">
    <source>
        <dbReference type="ARBA" id="ARBA00022452"/>
    </source>
</evidence>
<keyword evidence="11" id="KW-1185">Reference proteome</keyword>
<dbReference type="InterPro" id="IPR003423">
    <property type="entry name" value="OMP_efflux"/>
</dbReference>
<dbReference type="Pfam" id="PF02321">
    <property type="entry name" value="OEP"/>
    <property type="match status" value="2"/>
</dbReference>
<feature type="domain" description="Cds6 C-terminal" evidence="9">
    <location>
        <begin position="455"/>
        <end position="558"/>
    </location>
</feature>
<dbReference type="InterPro" id="IPR010130">
    <property type="entry name" value="T1SS_OMP_TolC"/>
</dbReference>
<comment type="similarity">
    <text evidence="2">Belongs to the outer membrane factor (OMF) (TC 1.B.17) family.</text>
</comment>
<dbReference type="RefSeq" id="WP_051527391.1">
    <property type="nucleotide sequence ID" value="NZ_JBHLZN010000005.1"/>
</dbReference>
<comment type="subcellular location">
    <subcellularLocation>
        <location evidence="1">Cell outer membrane</location>
    </subcellularLocation>
</comment>
<evidence type="ECO:0000256" key="2">
    <source>
        <dbReference type="ARBA" id="ARBA00007613"/>
    </source>
</evidence>
<keyword evidence="8" id="KW-0732">Signal</keyword>
<feature type="chain" id="PRO_5045179558" evidence="8">
    <location>
        <begin position="25"/>
        <end position="560"/>
    </location>
</feature>
<proteinExistence type="inferred from homology"/>
<keyword evidence="5" id="KW-0812">Transmembrane</keyword>
<dbReference type="PANTHER" id="PTHR30026">
    <property type="entry name" value="OUTER MEMBRANE PROTEIN TOLC"/>
    <property type="match status" value="1"/>
</dbReference>
<protein>
    <submittedName>
        <fullName evidence="10">TolC family outer membrane protein</fullName>
    </submittedName>
</protein>
<keyword evidence="3" id="KW-0813">Transport</keyword>
<dbReference type="Proteomes" id="UP001589628">
    <property type="component" value="Unassembled WGS sequence"/>
</dbReference>